<dbReference type="Proteomes" id="UP000285655">
    <property type="component" value="Unassembled WGS sequence"/>
</dbReference>
<dbReference type="Pfam" id="PF00403">
    <property type="entry name" value="HMA"/>
    <property type="match status" value="1"/>
</dbReference>
<feature type="transmembrane region" description="Helical" evidence="11">
    <location>
        <begin position="709"/>
        <end position="731"/>
    </location>
</feature>
<evidence type="ECO:0000256" key="8">
    <source>
        <dbReference type="ARBA" id="ARBA00022967"/>
    </source>
</evidence>
<dbReference type="PROSITE" id="PS50846">
    <property type="entry name" value="HMA_2"/>
    <property type="match status" value="1"/>
</dbReference>
<evidence type="ECO:0000256" key="11">
    <source>
        <dbReference type="RuleBase" id="RU362081"/>
    </source>
</evidence>
<feature type="transmembrane region" description="Helical" evidence="11">
    <location>
        <begin position="381"/>
        <end position="404"/>
    </location>
</feature>
<name>A0A419DFE8_9BACT</name>
<dbReference type="InterPro" id="IPR027256">
    <property type="entry name" value="P-typ_ATPase_IB"/>
</dbReference>
<dbReference type="CDD" id="cd02094">
    <property type="entry name" value="P-type_ATPase_Cu-like"/>
    <property type="match status" value="1"/>
</dbReference>
<dbReference type="NCBIfam" id="TIGR01511">
    <property type="entry name" value="ATPase-IB1_Cu"/>
    <property type="match status" value="1"/>
</dbReference>
<dbReference type="PROSITE" id="PS00154">
    <property type="entry name" value="ATPASE_E1_E2"/>
    <property type="match status" value="1"/>
</dbReference>
<dbReference type="InterPro" id="IPR018303">
    <property type="entry name" value="ATPase_P-typ_P_site"/>
</dbReference>
<dbReference type="InterPro" id="IPR036412">
    <property type="entry name" value="HAD-like_sf"/>
</dbReference>
<dbReference type="SUPFAM" id="SSF81665">
    <property type="entry name" value="Calcium ATPase, transmembrane domain M"/>
    <property type="match status" value="1"/>
</dbReference>
<dbReference type="GO" id="GO:0055070">
    <property type="term" value="P:copper ion homeostasis"/>
    <property type="evidence" value="ECO:0007669"/>
    <property type="project" value="TreeGrafter"/>
</dbReference>
<dbReference type="PANTHER" id="PTHR43520:SF8">
    <property type="entry name" value="P-TYPE CU(+) TRANSPORTER"/>
    <property type="match status" value="1"/>
</dbReference>
<evidence type="ECO:0000256" key="10">
    <source>
        <dbReference type="ARBA" id="ARBA00023136"/>
    </source>
</evidence>
<dbReference type="Gene3D" id="3.40.50.1000">
    <property type="entry name" value="HAD superfamily/HAD-like"/>
    <property type="match status" value="1"/>
</dbReference>
<keyword evidence="3 11" id="KW-1003">Cell membrane</keyword>
<feature type="transmembrane region" description="Helical" evidence="11">
    <location>
        <begin position="136"/>
        <end position="158"/>
    </location>
</feature>
<dbReference type="NCBIfam" id="TIGR01494">
    <property type="entry name" value="ATPase_P-type"/>
    <property type="match status" value="2"/>
</dbReference>
<dbReference type="NCBIfam" id="TIGR01525">
    <property type="entry name" value="ATPase-IB_hvy"/>
    <property type="match status" value="1"/>
</dbReference>
<dbReference type="SUPFAM" id="SSF81653">
    <property type="entry name" value="Calcium ATPase, transduction domain A"/>
    <property type="match status" value="1"/>
</dbReference>
<evidence type="ECO:0000256" key="1">
    <source>
        <dbReference type="ARBA" id="ARBA00004651"/>
    </source>
</evidence>
<organism evidence="13 14">
    <name type="scientific">candidate division WS5 bacterium</name>
    <dbReference type="NCBI Taxonomy" id="2093353"/>
    <lineage>
        <taxon>Bacteria</taxon>
        <taxon>candidate division WS5</taxon>
    </lineage>
</organism>
<dbReference type="GO" id="GO:0005507">
    <property type="term" value="F:copper ion binding"/>
    <property type="evidence" value="ECO:0007669"/>
    <property type="project" value="TreeGrafter"/>
</dbReference>
<feature type="transmembrane region" description="Helical" evidence="11">
    <location>
        <begin position="737"/>
        <end position="756"/>
    </location>
</feature>
<dbReference type="GO" id="GO:0005524">
    <property type="term" value="F:ATP binding"/>
    <property type="evidence" value="ECO:0007669"/>
    <property type="project" value="UniProtKB-UniRule"/>
</dbReference>
<evidence type="ECO:0000256" key="3">
    <source>
        <dbReference type="ARBA" id="ARBA00022475"/>
    </source>
</evidence>
<dbReference type="SFLD" id="SFLDF00027">
    <property type="entry name" value="p-type_atpase"/>
    <property type="match status" value="1"/>
</dbReference>
<dbReference type="InterPro" id="IPR036163">
    <property type="entry name" value="HMA_dom_sf"/>
</dbReference>
<protein>
    <submittedName>
        <fullName evidence="13">Copper-translocating P-type ATPase</fullName>
    </submittedName>
</protein>
<feature type="domain" description="HMA" evidence="12">
    <location>
        <begin position="11"/>
        <end position="75"/>
    </location>
</feature>
<evidence type="ECO:0000256" key="2">
    <source>
        <dbReference type="ARBA" id="ARBA00006024"/>
    </source>
</evidence>
<dbReference type="InterPro" id="IPR001757">
    <property type="entry name" value="P_typ_ATPase"/>
</dbReference>
<dbReference type="InterPro" id="IPR006121">
    <property type="entry name" value="HMA_dom"/>
</dbReference>
<dbReference type="Pfam" id="PF00122">
    <property type="entry name" value="E1-E2_ATPase"/>
    <property type="match status" value="1"/>
</dbReference>
<evidence type="ECO:0000256" key="7">
    <source>
        <dbReference type="ARBA" id="ARBA00022840"/>
    </source>
</evidence>
<dbReference type="PROSITE" id="PS01047">
    <property type="entry name" value="HMA_1"/>
    <property type="match status" value="1"/>
</dbReference>
<evidence type="ECO:0000256" key="9">
    <source>
        <dbReference type="ARBA" id="ARBA00022989"/>
    </source>
</evidence>
<proteinExistence type="inferred from homology"/>
<keyword evidence="10 11" id="KW-0472">Membrane</keyword>
<dbReference type="FunFam" id="2.70.150.10:FF:000020">
    <property type="entry name" value="Copper-exporting P-type ATPase A"/>
    <property type="match status" value="1"/>
</dbReference>
<dbReference type="SUPFAM" id="SSF56784">
    <property type="entry name" value="HAD-like"/>
    <property type="match status" value="1"/>
</dbReference>
<dbReference type="Pfam" id="PF00702">
    <property type="entry name" value="Hydrolase"/>
    <property type="match status" value="1"/>
</dbReference>
<evidence type="ECO:0000256" key="6">
    <source>
        <dbReference type="ARBA" id="ARBA00022741"/>
    </source>
</evidence>
<feature type="transmembrane region" description="Helical" evidence="11">
    <location>
        <begin position="170"/>
        <end position="189"/>
    </location>
</feature>
<dbReference type="InterPro" id="IPR008250">
    <property type="entry name" value="ATPase_P-typ_transduc_dom_A_sf"/>
</dbReference>
<evidence type="ECO:0000256" key="4">
    <source>
        <dbReference type="ARBA" id="ARBA00022692"/>
    </source>
</evidence>
<dbReference type="PRINTS" id="PR00119">
    <property type="entry name" value="CATATPASE"/>
</dbReference>
<feature type="transmembrane region" description="Helical" evidence="11">
    <location>
        <begin position="201"/>
        <end position="219"/>
    </location>
</feature>
<comment type="subcellular location">
    <subcellularLocation>
        <location evidence="1">Cell membrane</location>
        <topology evidence="1">Multi-pass membrane protein</topology>
    </subcellularLocation>
</comment>
<comment type="caution">
    <text evidence="13">The sequence shown here is derived from an EMBL/GenBank/DDBJ whole genome shotgun (WGS) entry which is preliminary data.</text>
</comment>
<dbReference type="GO" id="GO:0016887">
    <property type="term" value="F:ATP hydrolysis activity"/>
    <property type="evidence" value="ECO:0007669"/>
    <property type="project" value="InterPro"/>
</dbReference>
<dbReference type="SUPFAM" id="SSF55008">
    <property type="entry name" value="HMA, heavy metal-associated domain"/>
    <property type="match status" value="1"/>
</dbReference>
<reference evidence="13 14" key="1">
    <citation type="journal article" date="2017" name="ISME J.">
        <title>Energy and carbon metabolisms in a deep terrestrial subsurface fluid microbial community.</title>
        <authorList>
            <person name="Momper L."/>
            <person name="Jungbluth S.P."/>
            <person name="Lee M.D."/>
            <person name="Amend J.P."/>
        </authorList>
    </citation>
    <scope>NUCLEOTIDE SEQUENCE [LARGE SCALE GENOMIC DNA]</scope>
    <source>
        <strain evidence="13">SURF_29</strain>
    </source>
</reference>
<feature type="transmembrane region" description="Helical" evidence="11">
    <location>
        <begin position="105"/>
        <end position="124"/>
    </location>
</feature>
<dbReference type="GO" id="GO:0005886">
    <property type="term" value="C:plasma membrane"/>
    <property type="evidence" value="ECO:0007669"/>
    <property type="project" value="UniProtKB-SubCell"/>
</dbReference>
<dbReference type="PRINTS" id="PR00943">
    <property type="entry name" value="CUATPASE"/>
</dbReference>
<feature type="transmembrane region" description="Helical" evidence="11">
    <location>
        <begin position="353"/>
        <end position="375"/>
    </location>
</feature>
<dbReference type="AlphaFoldDB" id="A0A419DFE8"/>
<keyword evidence="4 11" id="KW-0812">Transmembrane</keyword>
<dbReference type="InterPro" id="IPR023214">
    <property type="entry name" value="HAD_sf"/>
</dbReference>
<keyword evidence="5 11" id="KW-0479">Metal-binding</keyword>
<dbReference type="PANTHER" id="PTHR43520">
    <property type="entry name" value="ATP7, ISOFORM B"/>
    <property type="match status" value="1"/>
</dbReference>
<keyword evidence="8" id="KW-1278">Translocase</keyword>
<keyword evidence="7 11" id="KW-0067">ATP-binding</keyword>
<evidence type="ECO:0000259" key="12">
    <source>
        <dbReference type="PROSITE" id="PS50846"/>
    </source>
</evidence>
<dbReference type="InterPro" id="IPR017969">
    <property type="entry name" value="Heavy-metal-associated_CS"/>
</dbReference>
<dbReference type="Gene3D" id="2.70.150.10">
    <property type="entry name" value="Calcium-transporting ATPase, cytoplasmic transduction domain A"/>
    <property type="match status" value="1"/>
</dbReference>
<sequence>MSEGKEKIKKTKTTLRIKGIHCVSCAMNIENALEKIPGVEARVNFASEKAMVEAPENITKEDIIKAIKESGYDVYRDDGQHTIVTEMTTEEEEKQRDLRELKRKVIVGAILSALIMTLDLINFVPGIQIPMKYLDLGMFLLTIPVQFWVGRAFITGFIKGLKHRNANMDTLIAIGTLTAFTFSSAVIFAEELGVMLPETGVYFDVSAVVITLVLLGKYFESRAKGRTNLAIKKLAGLAAKTARVIRSGKEIDIPIEEVKAGDEIIVRPGEKIPVDGVIMSGDSTIDESMVTGESIPVDKGRGDKVYGATINKTGSFTFRAEKVGKDTLLSQIIRLVEEAQGSKAPIQRLADIISGYFVPIVISIAIATFTVWYIFGPVGALSLALVNMVAVLIIACPCALGLATPTAIMVGTGKGAENGILIKDAESLERFQKISALLLDKTGTITYGKPEVTDVYINSVIPAEAGIQSRINENELLRLSASAEKRSEHPLGEAVVEYAKSKKLKLKDPESFKSIAGQGIKAKVGGKTIIKGNAKLMASAGINITSLSKQSDKFAGEGKTPVYTAIDGKAAGIIAIADTIKGDAKKSIEQFEKAGVDVYMVTGDNIKTAHAIAKKAGIKRDHVFAEVAPEDKELKVKELKEKGLLVAMVGDGINDAPALAAADIGVAMGTGTDIAMETGQVIIMKGEMSGVYSSWKLSKNTMKIIKQNLFWAFAYNVILIPVAAGVLYPFLGILLNPILASAAMAASSVTVVSNSLRLKRKKI</sequence>
<dbReference type="CDD" id="cd00371">
    <property type="entry name" value="HMA"/>
    <property type="match status" value="1"/>
</dbReference>
<dbReference type="InterPro" id="IPR044492">
    <property type="entry name" value="P_typ_ATPase_HD_dom"/>
</dbReference>
<evidence type="ECO:0000313" key="14">
    <source>
        <dbReference type="Proteomes" id="UP000285655"/>
    </source>
</evidence>
<dbReference type="GO" id="GO:0043682">
    <property type="term" value="F:P-type divalent copper transporter activity"/>
    <property type="evidence" value="ECO:0007669"/>
    <property type="project" value="TreeGrafter"/>
</dbReference>
<evidence type="ECO:0000313" key="13">
    <source>
        <dbReference type="EMBL" id="RJO61866.1"/>
    </source>
</evidence>
<keyword evidence="6 11" id="KW-0547">Nucleotide-binding</keyword>
<evidence type="ECO:0000256" key="5">
    <source>
        <dbReference type="ARBA" id="ARBA00022723"/>
    </source>
</evidence>
<keyword evidence="9 11" id="KW-1133">Transmembrane helix</keyword>
<dbReference type="Gene3D" id="3.40.1110.10">
    <property type="entry name" value="Calcium-transporting ATPase, cytoplasmic domain N"/>
    <property type="match status" value="2"/>
</dbReference>
<dbReference type="InterPro" id="IPR059000">
    <property type="entry name" value="ATPase_P-type_domA"/>
</dbReference>
<comment type="similarity">
    <text evidence="2 11">Belongs to the cation transport ATPase (P-type) (TC 3.A.3) family. Type IB subfamily.</text>
</comment>
<dbReference type="Gene3D" id="3.30.70.100">
    <property type="match status" value="1"/>
</dbReference>
<dbReference type="SFLD" id="SFLDG00002">
    <property type="entry name" value="C1.7:_P-type_atpase_like"/>
    <property type="match status" value="1"/>
</dbReference>
<dbReference type="EMBL" id="QZJW01000008">
    <property type="protein sequence ID" value="RJO61866.1"/>
    <property type="molecule type" value="Genomic_DNA"/>
</dbReference>
<dbReference type="SFLD" id="SFLDS00003">
    <property type="entry name" value="Haloacid_Dehalogenase"/>
    <property type="match status" value="1"/>
</dbReference>
<accession>A0A419DFE8</accession>
<gene>
    <name evidence="13" type="ORF">C4544_01595</name>
</gene>
<dbReference type="InterPro" id="IPR023298">
    <property type="entry name" value="ATPase_P-typ_TM_dom_sf"/>
</dbReference>
<dbReference type="InterPro" id="IPR023299">
    <property type="entry name" value="ATPase_P-typ_cyto_dom_N"/>
</dbReference>